<comment type="activity regulation">
    <text evidence="12">Activated by a monovalent cation that binds near, but not in, the active site. The most likely occupant of the site in vivo is potassium. Ion binding induces a conformational change that may alter substrate affinity.</text>
</comment>
<dbReference type="PROSITE" id="PS50943">
    <property type="entry name" value="HTH_CROC1"/>
    <property type="match status" value="1"/>
</dbReference>
<evidence type="ECO:0000256" key="12">
    <source>
        <dbReference type="HAMAP-Rule" id="MF_01987"/>
    </source>
</evidence>
<dbReference type="GO" id="GO:0005737">
    <property type="term" value="C:cytoplasm"/>
    <property type="evidence" value="ECO:0007669"/>
    <property type="project" value="UniProtKB-SubCell"/>
</dbReference>
<comment type="pathway">
    <text evidence="12">Carbohydrate metabolism; D-ribose degradation; D-ribose 5-phosphate from beta-D-ribopyranose: step 2/2.</text>
</comment>
<dbReference type="PROSITE" id="PS00356">
    <property type="entry name" value="HTH_LACI_1"/>
    <property type="match status" value="1"/>
</dbReference>
<keyword evidence="5 12" id="KW-0479">Metal-binding</keyword>
<evidence type="ECO:0000256" key="7">
    <source>
        <dbReference type="ARBA" id="ARBA00022777"/>
    </source>
</evidence>
<evidence type="ECO:0000259" key="13">
    <source>
        <dbReference type="PROSITE" id="PS50932"/>
    </source>
</evidence>
<feature type="binding site" evidence="12">
    <location>
        <begin position="337"/>
        <end position="339"/>
    </location>
    <ligand>
        <name>substrate</name>
    </ligand>
</feature>
<comment type="subunit">
    <text evidence="12">Homodimer.</text>
</comment>
<dbReference type="RefSeq" id="WP_109747488.1">
    <property type="nucleotide sequence ID" value="NZ_CABJAT010000012.1"/>
</dbReference>
<keyword evidence="9 12" id="KW-0460">Magnesium</keyword>
<evidence type="ECO:0000256" key="9">
    <source>
        <dbReference type="ARBA" id="ARBA00022842"/>
    </source>
</evidence>
<dbReference type="PROSITE" id="PS00583">
    <property type="entry name" value="PFKB_KINASES_1"/>
    <property type="match status" value="1"/>
</dbReference>
<dbReference type="SUPFAM" id="SSF53613">
    <property type="entry name" value="Ribokinase-like"/>
    <property type="match status" value="1"/>
</dbReference>
<dbReference type="Gene3D" id="3.40.1190.20">
    <property type="match status" value="1"/>
</dbReference>
<name>A0AB73T1B1_9FIRM</name>
<evidence type="ECO:0000256" key="3">
    <source>
        <dbReference type="ARBA" id="ARBA00016943"/>
    </source>
</evidence>
<evidence type="ECO:0000256" key="8">
    <source>
        <dbReference type="ARBA" id="ARBA00022840"/>
    </source>
</evidence>
<dbReference type="EMBL" id="QGGY01000011">
    <property type="protein sequence ID" value="PWJ73687.1"/>
    <property type="molecule type" value="Genomic_DNA"/>
</dbReference>
<accession>A0AB73T1B1</accession>
<dbReference type="SUPFAM" id="SSF53822">
    <property type="entry name" value="Periplasmic binding protein-like I"/>
    <property type="match status" value="1"/>
</dbReference>
<feature type="active site" description="Proton acceptor" evidence="12">
    <location>
        <position position="574"/>
    </location>
</feature>
<dbReference type="SUPFAM" id="SSF47413">
    <property type="entry name" value="lambda repressor-like DNA-binding domains"/>
    <property type="match status" value="1"/>
</dbReference>
<dbReference type="Gene3D" id="1.10.260.40">
    <property type="entry name" value="lambda repressor-like DNA-binding domains"/>
    <property type="match status" value="1"/>
</dbReference>
<proteinExistence type="inferred from homology"/>
<feature type="binding site" evidence="12">
    <location>
        <position position="568"/>
    </location>
    <ligand>
        <name>K(+)</name>
        <dbReference type="ChEBI" id="CHEBI:29103"/>
    </ligand>
</feature>
<evidence type="ECO:0000256" key="4">
    <source>
        <dbReference type="ARBA" id="ARBA00022679"/>
    </source>
</evidence>
<keyword evidence="6 12" id="KW-0547">Nucleotide-binding</keyword>
<dbReference type="Pfam" id="PF00294">
    <property type="entry name" value="PfkB"/>
    <property type="match status" value="1"/>
</dbReference>
<comment type="caution">
    <text evidence="15">The sequence shown here is derived from an EMBL/GenBank/DDBJ whole genome shotgun (WGS) entry which is preliminary data.</text>
</comment>
<comment type="similarity">
    <text evidence="12">Belongs to the carbohydrate kinase PfkB family. Ribokinase subfamily.</text>
</comment>
<comment type="function">
    <text evidence="12">Catalyzes the phosphorylation of ribose at O-5 in a reaction requiring ATP and magnesium. The resulting D-ribose-5-phosphate can then be used either for sythesis of nucleotides, histidine, and tryptophan, or as a component of the pentose phosphate pathway.</text>
</comment>
<dbReference type="PRINTS" id="PR00036">
    <property type="entry name" value="HTHLACI"/>
</dbReference>
<dbReference type="InterPro" id="IPR002139">
    <property type="entry name" value="Ribo/fructo_kinase"/>
</dbReference>
<dbReference type="GO" id="GO:0005524">
    <property type="term" value="F:ATP binding"/>
    <property type="evidence" value="ECO:0007669"/>
    <property type="project" value="UniProtKB-UniRule"/>
</dbReference>
<dbReference type="PANTHER" id="PTHR10584">
    <property type="entry name" value="SUGAR KINASE"/>
    <property type="match status" value="1"/>
</dbReference>
<dbReference type="SMART" id="SM00354">
    <property type="entry name" value="HTH_LACI"/>
    <property type="match status" value="1"/>
</dbReference>
<dbReference type="PANTHER" id="PTHR10584:SF166">
    <property type="entry name" value="RIBOKINASE"/>
    <property type="match status" value="1"/>
</dbReference>
<dbReference type="EC" id="2.7.1.15" evidence="2 12"/>
<dbReference type="AlphaFoldDB" id="A0AB73T1B1"/>
<dbReference type="InterPro" id="IPR001761">
    <property type="entry name" value="Peripla_BP/Lac1_sug-bd_dom"/>
</dbReference>
<feature type="domain" description="HTH lacI-type" evidence="13">
    <location>
        <begin position="1"/>
        <end position="47"/>
    </location>
</feature>
<keyword evidence="4 12" id="KW-0808">Transferase</keyword>
<dbReference type="CDD" id="cd01392">
    <property type="entry name" value="HTH_LacI"/>
    <property type="match status" value="1"/>
</dbReference>
<evidence type="ECO:0000313" key="15">
    <source>
        <dbReference type="EMBL" id="PWJ73687.1"/>
    </source>
</evidence>
<sequence>MTIKDIAKLAGVSISTVSKIINGKDEHINSQTRTRVLQIVKEYNFTPYGTVKNAPGAKKFLLGVLLRSSEKSSLMLSGILQTAQEHGYGILLLDSLGDSSLEAKHITVLCKNQVDGVLWEPVSANSHVFSQDLARQMIPFCFLNSTLQTPSFLIDFTQLGYILTQKLIEKKHSNIACLLKENSIRSEPFLEGFRKCLYDNQIPYSDEMIFYTPDGDFMQRMIQYNITGAVSTHFEASLALYETMAKQHYDIPSNFSLISLKGGRYEDAYHPSISSVQIPFYEFGCHTCRQLIQICEKSASSRPEYLFLPPCSLNHEQSISQPAFLKEKIFISVGSIHKDITFNVSMLPQLGNTLKIHNSATSIGGKGANQAVGIAKLGHTVSLVGAIGNDFEATFILNTLEKENVSTQGIYRNKNSRTGKAYIYTESDGESAITILPGANDDLVSADIENSLYLFRNACFCLISSEIPLETVIMAAETARRNNVTTIFKPSVLEEMPEDLYKTIDIMIPNKKEASTLCPEYSSVEQQAEYFFNRGIPVVIITLGHEGCYLKTRDTSRYFPAVNLAVVDTTGGADAFISALASYLFDGYTLEKSIQIAMIAAAFCVSRQGVSSALIDKNSLEVYIAKTRPQLLMADTQKVMAE</sequence>
<dbReference type="GO" id="GO:0006355">
    <property type="term" value="P:regulation of DNA-templated transcription"/>
    <property type="evidence" value="ECO:0007669"/>
    <property type="project" value="InterPro"/>
</dbReference>
<gene>
    <name evidence="12" type="primary">rbsK</name>
    <name evidence="15" type="ORF">C7383_11116</name>
</gene>
<dbReference type="PROSITE" id="PS50932">
    <property type="entry name" value="HTH_LACI_2"/>
    <property type="match status" value="1"/>
</dbReference>
<dbReference type="InterPro" id="IPR029056">
    <property type="entry name" value="Ribokinase-like"/>
</dbReference>
<feature type="binding site" evidence="12">
    <location>
        <position position="607"/>
    </location>
    <ligand>
        <name>K(+)</name>
        <dbReference type="ChEBI" id="CHEBI:29103"/>
    </ligand>
</feature>
<organism evidence="15 16">
    <name type="scientific">Murimonas intestini</name>
    <dbReference type="NCBI Taxonomy" id="1337051"/>
    <lineage>
        <taxon>Bacteria</taxon>
        <taxon>Bacillati</taxon>
        <taxon>Bacillota</taxon>
        <taxon>Clostridia</taxon>
        <taxon>Lachnospirales</taxon>
        <taxon>Lachnospiraceae</taxon>
        <taxon>Murimonas</taxon>
    </lineage>
</organism>
<dbReference type="GO" id="GO:0046872">
    <property type="term" value="F:metal ion binding"/>
    <property type="evidence" value="ECO:0007669"/>
    <property type="project" value="UniProtKB-KW"/>
</dbReference>
<keyword evidence="11 12" id="KW-0119">Carbohydrate metabolism</keyword>
<dbReference type="InterPro" id="IPR011611">
    <property type="entry name" value="PfkB_dom"/>
</dbReference>
<dbReference type="CDD" id="cd01174">
    <property type="entry name" value="ribokinase"/>
    <property type="match status" value="1"/>
</dbReference>
<dbReference type="GO" id="GO:0019303">
    <property type="term" value="P:D-ribose catabolic process"/>
    <property type="evidence" value="ECO:0007669"/>
    <property type="project" value="UniProtKB-UniRule"/>
</dbReference>
<comment type="subcellular location">
    <subcellularLocation>
        <location evidence="12">Cytoplasm</location>
    </subcellularLocation>
</comment>
<evidence type="ECO:0000256" key="6">
    <source>
        <dbReference type="ARBA" id="ARBA00022741"/>
    </source>
</evidence>
<feature type="binding site" evidence="12">
    <location>
        <position position="604"/>
    </location>
    <ligand>
        <name>K(+)</name>
        <dbReference type="ChEBI" id="CHEBI:29103"/>
    </ligand>
</feature>
<dbReference type="Proteomes" id="UP000245412">
    <property type="component" value="Unassembled WGS sequence"/>
</dbReference>
<comment type="caution">
    <text evidence="12">Lacks conserved residue(s) required for the propagation of feature annotation.</text>
</comment>
<feature type="binding site" evidence="12">
    <location>
        <position position="466"/>
    </location>
    <ligand>
        <name>substrate</name>
    </ligand>
</feature>
<keyword evidence="10 12" id="KW-0630">Potassium</keyword>
<keyword evidence="8 12" id="KW-0067">ATP-binding</keyword>
<dbReference type="PRINTS" id="PR00990">
    <property type="entry name" value="RIBOKINASE"/>
</dbReference>
<evidence type="ECO:0000259" key="14">
    <source>
        <dbReference type="PROSITE" id="PS50943"/>
    </source>
</evidence>
<evidence type="ECO:0000256" key="1">
    <source>
        <dbReference type="ARBA" id="ARBA00005380"/>
    </source>
</evidence>
<feature type="binding site" evidence="12">
    <location>
        <position position="510"/>
    </location>
    <ligand>
        <name>ATP</name>
        <dbReference type="ChEBI" id="CHEBI:30616"/>
    </ligand>
</feature>
<dbReference type="Gene3D" id="3.40.50.2300">
    <property type="match status" value="2"/>
</dbReference>
<feature type="domain" description="HTH cro/C1-type" evidence="14">
    <location>
        <begin position="1"/>
        <end position="24"/>
    </location>
</feature>
<evidence type="ECO:0000256" key="11">
    <source>
        <dbReference type="ARBA" id="ARBA00023277"/>
    </source>
</evidence>
<dbReference type="InterPro" id="IPR002173">
    <property type="entry name" value="Carboh/pur_kinase_PfkB_CS"/>
</dbReference>
<comment type="similarity">
    <text evidence="1">Belongs to the carbohydrate kinase pfkB family.</text>
</comment>
<dbReference type="InterPro" id="IPR010982">
    <property type="entry name" value="Lambda_DNA-bd_dom_sf"/>
</dbReference>
<dbReference type="Pfam" id="PF00356">
    <property type="entry name" value="LacI"/>
    <property type="match status" value="1"/>
</dbReference>
<evidence type="ECO:0000256" key="5">
    <source>
        <dbReference type="ARBA" id="ARBA00022723"/>
    </source>
</evidence>
<protein>
    <recommendedName>
        <fullName evidence="3 12">Ribokinase</fullName>
        <shortName evidence="12">RK</shortName>
        <ecNumber evidence="2 12">2.7.1.15</ecNumber>
    </recommendedName>
</protein>
<dbReference type="InterPro" id="IPR011877">
    <property type="entry name" value="Ribokinase"/>
</dbReference>
<evidence type="ECO:0000256" key="2">
    <source>
        <dbReference type="ARBA" id="ARBA00012035"/>
    </source>
</evidence>
<comment type="cofactor">
    <cofactor evidence="12">
        <name>Mg(2+)</name>
        <dbReference type="ChEBI" id="CHEBI:18420"/>
    </cofactor>
    <text evidence="12">Requires a divalent cation, most likely magnesium in vivo, as an electrophilic catalyst to aid phosphoryl group transfer. It is the chelate of the metal and the nucleotide that is the actual substrate.</text>
</comment>
<dbReference type="GO" id="GO:0003677">
    <property type="term" value="F:DNA binding"/>
    <property type="evidence" value="ECO:0007669"/>
    <property type="project" value="InterPro"/>
</dbReference>
<keyword evidence="12" id="KW-0963">Cytoplasm</keyword>
<dbReference type="HAMAP" id="MF_01987">
    <property type="entry name" value="Ribokinase"/>
    <property type="match status" value="1"/>
</dbReference>
<feature type="binding site" evidence="12">
    <location>
        <position position="609"/>
    </location>
    <ligand>
        <name>K(+)</name>
        <dbReference type="ChEBI" id="CHEBI:29103"/>
    </ligand>
</feature>
<dbReference type="GO" id="GO:0004747">
    <property type="term" value="F:ribokinase activity"/>
    <property type="evidence" value="ECO:0007669"/>
    <property type="project" value="UniProtKB-UniRule"/>
</dbReference>
<feature type="binding site" evidence="12">
    <location>
        <begin position="542"/>
        <end position="547"/>
    </location>
    <ligand>
        <name>ATP</name>
        <dbReference type="ChEBI" id="CHEBI:30616"/>
    </ligand>
</feature>
<dbReference type="Pfam" id="PF00532">
    <property type="entry name" value="Peripla_BP_1"/>
    <property type="match status" value="1"/>
</dbReference>
<evidence type="ECO:0000313" key="16">
    <source>
        <dbReference type="Proteomes" id="UP000245412"/>
    </source>
</evidence>
<keyword evidence="7 12" id="KW-0418">Kinase</keyword>
<feature type="binding site" evidence="12">
    <location>
        <begin position="365"/>
        <end position="369"/>
    </location>
    <ligand>
        <name>substrate</name>
    </ligand>
</feature>
<evidence type="ECO:0000256" key="10">
    <source>
        <dbReference type="ARBA" id="ARBA00022958"/>
    </source>
</evidence>
<keyword evidence="16" id="KW-1185">Reference proteome</keyword>
<dbReference type="InterPro" id="IPR000843">
    <property type="entry name" value="HTH_LacI"/>
</dbReference>
<feature type="binding site" evidence="12">
    <location>
        <position position="574"/>
    </location>
    <ligand>
        <name>substrate</name>
    </ligand>
</feature>
<feature type="binding site" evidence="12">
    <location>
        <position position="570"/>
    </location>
    <ligand>
        <name>K(+)</name>
        <dbReference type="ChEBI" id="CHEBI:29103"/>
    </ligand>
</feature>
<dbReference type="InterPro" id="IPR028082">
    <property type="entry name" value="Peripla_BP_I"/>
</dbReference>
<comment type="catalytic activity">
    <reaction evidence="12">
        <text>D-ribose + ATP = D-ribose 5-phosphate + ADP + H(+)</text>
        <dbReference type="Rhea" id="RHEA:13697"/>
        <dbReference type="ChEBI" id="CHEBI:15378"/>
        <dbReference type="ChEBI" id="CHEBI:30616"/>
        <dbReference type="ChEBI" id="CHEBI:47013"/>
        <dbReference type="ChEBI" id="CHEBI:78346"/>
        <dbReference type="ChEBI" id="CHEBI:456216"/>
        <dbReference type="EC" id="2.7.1.15"/>
    </reaction>
</comment>
<reference evidence="15 16" key="1">
    <citation type="submission" date="2018-05" db="EMBL/GenBank/DDBJ databases">
        <authorList>
            <person name="Goeker M."/>
            <person name="Huntemann M."/>
            <person name="Clum A."/>
            <person name="Pillay M."/>
            <person name="Palaniappan K."/>
            <person name="Varghese N."/>
            <person name="Mikhailova N."/>
            <person name="Stamatis D."/>
            <person name="Reddy T."/>
            <person name="Daum C."/>
            <person name="Shapiro N."/>
            <person name="Ivanova N."/>
            <person name="Kyrpides N."/>
            <person name="Woyke T."/>
        </authorList>
    </citation>
    <scope>NUCLEOTIDE SEQUENCE [LARGE SCALE GENOMIC DNA]</scope>
    <source>
        <strain evidence="15 16">DSM 26524</strain>
    </source>
</reference>
<dbReference type="InterPro" id="IPR001387">
    <property type="entry name" value="Cro/C1-type_HTH"/>
</dbReference>